<reference evidence="2 3" key="1">
    <citation type="journal article" date="2018" name="Nat. Biotechnol.">
        <title>A standardized bacterial taxonomy based on genome phylogeny substantially revises the tree of life.</title>
        <authorList>
            <person name="Parks D.H."/>
            <person name="Chuvochina M."/>
            <person name="Waite D.W."/>
            <person name="Rinke C."/>
            <person name="Skarshewski A."/>
            <person name="Chaumeil P.A."/>
            <person name="Hugenholtz P."/>
        </authorList>
    </citation>
    <scope>NUCLEOTIDE SEQUENCE [LARGE SCALE GENOMIC DNA]</scope>
    <source>
        <strain evidence="2">UBA9359</strain>
    </source>
</reference>
<dbReference type="SUPFAM" id="SSF109854">
    <property type="entry name" value="DinB/YfiT-like putative metalloenzymes"/>
    <property type="match status" value="1"/>
</dbReference>
<evidence type="ECO:0000313" key="3">
    <source>
        <dbReference type="Proteomes" id="UP000264330"/>
    </source>
</evidence>
<evidence type="ECO:0000259" key="1">
    <source>
        <dbReference type="Pfam" id="PF12867"/>
    </source>
</evidence>
<dbReference type="InterPro" id="IPR034660">
    <property type="entry name" value="DinB/YfiT-like"/>
</dbReference>
<sequence>MKVPGVVTRHFLFYYIRFLIFCIMNIEQLKYPIGTFQNPSETTSEQLEIWTKDIAELPSKIKNITNNLAEEALSWQYRPEGWTIKQVIHHLADSHMNSIIRFKIALTEDDPSIRGYDETAWAELDDYSCDIQQSLILLEGLHHRWIKLIDNFTEDDLKKTFYHPERQQKYTLKTAIGMYAWHSNHHLAHIEQAIKFQGKFE</sequence>
<dbReference type="Pfam" id="PF12867">
    <property type="entry name" value="DinB_2"/>
    <property type="match status" value="1"/>
</dbReference>
<dbReference type="NCBIfam" id="NF009807">
    <property type="entry name" value="PRK13291.1"/>
    <property type="match status" value="1"/>
</dbReference>
<dbReference type="InterPro" id="IPR024775">
    <property type="entry name" value="DinB-like"/>
</dbReference>
<name>A0A3D5IYF9_9FLAO</name>
<accession>A0A3D5IYF9</accession>
<proteinExistence type="predicted"/>
<dbReference type="AlphaFoldDB" id="A0A3D5IYF9"/>
<feature type="domain" description="DinB-like" evidence="1">
    <location>
        <begin position="63"/>
        <end position="190"/>
    </location>
</feature>
<keyword evidence="2" id="KW-0378">Hydrolase</keyword>
<evidence type="ECO:0000313" key="2">
    <source>
        <dbReference type="EMBL" id="HCV80891.1"/>
    </source>
</evidence>
<protein>
    <submittedName>
        <fullName evidence="2">Putative metal-dependent hydrolase</fullName>
    </submittedName>
</protein>
<comment type="caution">
    <text evidence="2">The sequence shown here is derived from an EMBL/GenBank/DDBJ whole genome shotgun (WGS) entry which is preliminary data.</text>
</comment>
<dbReference type="GO" id="GO:0016787">
    <property type="term" value="F:hydrolase activity"/>
    <property type="evidence" value="ECO:0007669"/>
    <property type="project" value="UniProtKB-KW"/>
</dbReference>
<gene>
    <name evidence="2" type="ORF">DGQ38_07575</name>
</gene>
<organism evidence="2 3">
    <name type="scientific">Zunongwangia profunda</name>
    <dbReference type="NCBI Taxonomy" id="398743"/>
    <lineage>
        <taxon>Bacteria</taxon>
        <taxon>Pseudomonadati</taxon>
        <taxon>Bacteroidota</taxon>
        <taxon>Flavobacteriia</taxon>
        <taxon>Flavobacteriales</taxon>
        <taxon>Flavobacteriaceae</taxon>
        <taxon>Zunongwangia</taxon>
    </lineage>
</organism>
<dbReference type="Proteomes" id="UP000264330">
    <property type="component" value="Unassembled WGS sequence"/>
</dbReference>
<dbReference type="Gene3D" id="1.20.120.450">
    <property type="entry name" value="dinb family like domain"/>
    <property type="match status" value="1"/>
</dbReference>
<dbReference type="EMBL" id="DPMF01000178">
    <property type="protein sequence ID" value="HCV80891.1"/>
    <property type="molecule type" value="Genomic_DNA"/>
</dbReference>